<accession>V2YQ93</accession>
<dbReference type="Proteomes" id="UP000017559">
    <property type="component" value="Unassembled WGS sequence"/>
</dbReference>
<proteinExistence type="predicted"/>
<protein>
    <recommendedName>
        <fullName evidence="2">DUF6535 domain-containing protein</fullName>
    </recommendedName>
</protein>
<comment type="caution">
    <text evidence="3">The sequence shown here is derived from an EMBL/GenBank/DDBJ whole genome shotgun (WGS) entry which is preliminary data.</text>
</comment>
<dbReference type="HOGENOM" id="CLU_018688_4_1_1"/>
<keyword evidence="1" id="KW-0812">Transmembrane</keyword>
<feature type="transmembrane region" description="Helical" evidence="1">
    <location>
        <begin position="108"/>
        <end position="130"/>
    </location>
</feature>
<gene>
    <name evidence="3" type="ORF">Moror_13094</name>
</gene>
<dbReference type="KEGG" id="mrr:Moror_13094"/>
<dbReference type="AlphaFoldDB" id="V2YQ93"/>
<dbReference type="InterPro" id="IPR045338">
    <property type="entry name" value="DUF6535"/>
</dbReference>
<organism evidence="3 4">
    <name type="scientific">Moniliophthora roreri (strain MCA 2997)</name>
    <name type="common">Cocoa frosty pod rot fungus</name>
    <name type="synonym">Crinipellis roreri</name>
    <dbReference type="NCBI Taxonomy" id="1381753"/>
    <lineage>
        <taxon>Eukaryota</taxon>
        <taxon>Fungi</taxon>
        <taxon>Dikarya</taxon>
        <taxon>Basidiomycota</taxon>
        <taxon>Agaricomycotina</taxon>
        <taxon>Agaricomycetes</taxon>
        <taxon>Agaricomycetidae</taxon>
        <taxon>Agaricales</taxon>
        <taxon>Marasmiineae</taxon>
        <taxon>Marasmiaceae</taxon>
        <taxon>Moniliophthora</taxon>
    </lineage>
</organism>
<dbReference type="EMBL" id="AWSO01000174">
    <property type="protein sequence ID" value="ESK93844.1"/>
    <property type="molecule type" value="Genomic_DNA"/>
</dbReference>
<sequence length="600" mass="68299">MMACIQPPAAQPAIKAQDPWDALLEVVKKHDEDIVKSWKEDLDTLLVFGALFSAIVTAFTIESYQWLSEDPEDTTVTLLTQISKQLRDPTLNVTGPDPDDFHLDASNVLINCFWFLSIILALMSGLLVLLCKQWLREHTQAIHTVARTAAEELALRQLRRDSLMKWGVPQVIALTPILLQAALLLFFAGILLLAWTRNLALFVVCMVTVGLGVGFYLVTTVLPLITYISADIRRKSGEILPFLFICPYKSPQARLAYRFFCASLRYFPLIPLKLGRNWRVAVKPASDWSFSDMRVLTALDNPPPLNLKVYELRALDWAARMLQRSSSMVPHLKDLFTSLSLHPSVVLAGILNYWTLAMWEEFTPEDVRKELEDTTEFQETKRQGLGWYMTVSRAPSIPDPILHSKAGIQMLLFYQYWFNLVDTVTVQSVRDLNDSISRFRELGLPKAINLRFFVPFPIASKLWSHVDASIREESLSLIEHYRYGWNGHPGPEEKGDERLAFIAALIKHLKQDYGGHRSILFTSLPGINFIRSINHAIIQHQLNERPDWESDGIYRDMLMWEWIQATGALVAIISVPHVESQPQPYQISVNGVFYSLGGHT</sequence>
<evidence type="ECO:0000313" key="4">
    <source>
        <dbReference type="Proteomes" id="UP000017559"/>
    </source>
</evidence>
<evidence type="ECO:0000313" key="3">
    <source>
        <dbReference type="EMBL" id="ESK93844.1"/>
    </source>
</evidence>
<evidence type="ECO:0000259" key="2">
    <source>
        <dbReference type="Pfam" id="PF20153"/>
    </source>
</evidence>
<evidence type="ECO:0000256" key="1">
    <source>
        <dbReference type="SAM" id="Phobius"/>
    </source>
</evidence>
<feature type="transmembrane region" description="Helical" evidence="1">
    <location>
        <begin position="199"/>
        <end position="225"/>
    </location>
</feature>
<keyword evidence="1" id="KW-0472">Membrane</keyword>
<keyword evidence="4" id="KW-1185">Reference proteome</keyword>
<feature type="transmembrane region" description="Helical" evidence="1">
    <location>
        <begin position="166"/>
        <end position="193"/>
    </location>
</feature>
<feature type="domain" description="DUF6535" evidence="2">
    <location>
        <begin position="20"/>
        <end position="196"/>
    </location>
</feature>
<reference evidence="3 4" key="1">
    <citation type="journal article" date="2014" name="BMC Genomics">
        <title>Genome and secretome analysis of the hemibiotrophic fungal pathogen, Moniliophthora roreri, which causes frosty pod rot disease of cacao: mechanisms of the biotrophic and necrotrophic phases.</title>
        <authorList>
            <person name="Meinhardt L.W."/>
            <person name="Costa G.G.L."/>
            <person name="Thomazella D.P.T."/>
            <person name="Teixeira P.J.P.L."/>
            <person name="Carazzolle M.F."/>
            <person name="Schuster S.C."/>
            <person name="Carlson J.E."/>
            <person name="Guiltinan M.J."/>
            <person name="Mieczkowski P."/>
            <person name="Farmer A."/>
            <person name="Ramaraj T."/>
            <person name="Crozier J."/>
            <person name="Davis R.E."/>
            <person name="Shao J."/>
            <person name="Melnick R.L."/>
            <person name="Pereira G.A.G."/>
            <person name="Bailey B.A."/>
        </authorList>
    </citation>
    <scope>NUCLEOTIDE SEQUENCE [LARGE SCALE GENOMIC DNA]</scope>
    <source>
        <strain evidence="3 4">MCA 2997</strain>
    </source>
</reference>
<dbReference type="OrthoDB" id="3219854at2759"/>
<name>V2YQ93_MONRO</name>
<dbReference type="Pfam" id="PF20153">
    <property type="entry name" value="DUF6535"/>
    <property type="match status" value="1"/>
</dbReference>
<keyword evidence="1" id="KW-1133">Transmembrane helix</keyword>